<sequence>MNKFFTSTASLSAYSKWVLICLIVDKTIGDELSKTDFIKRECPYNKFNKVVDELLNIDAISEHKVKQSNRGRPKIYYNFIYDTPNEISKLISSEILAKIEGKDLRVPIKILWCFFVLNQNEFGYIEGFTMANIATACGLESTQLKTAIKLLKNENLISQSVTGCTIKKYHSVKPKVRKGLVGSEANNLKRSSTFKLNNKETYAIYLITLPSNRKRKLNSFTTIFFSLLMEKHLKNDSIFVELLHFDNSWLDSDTKQNDEIQFLRQQPTQVFDYFDDVLFKLVSYGLSRLLTRKEYELNPISEEDAFNQILSPASFEFMTAIQGRLTSELIGSFANILIHYILFTFYLNRYDVNLPIPPSKQEYFSWVTNLTCPNKNIDIELIRTPTKVKFPGVFSIENLVISSTIDFTDKVKITNMNVDFRDPKSALESGQHPVFQCVPDSFAHFYKTVITSEQL</sequence>
<protein>
    <submittedName>
        <fullName evidence="1">Uncharacterized protein</fullName>
    </submittedName>
</protein>
<name>A0A0F9QRU4_9ZZZZ</name>
<proteinExistence type="predicted"/>
<comment type="caution">
    <text evidence="1">The sequence shown here is derived from an EMBL/GenBank/DDBJ whole genome shotgun (WGS) entry which is preliminary data.</text>
</comment>
<accession>A0A0F9QRU4</accession>
<reference evidence="1" key="1">
    <citation type="journal article" date="2015" name="Nature">
        <title>Complex archaea that bridge the gap between prokaryotes and eukaryotes.</title>
        <authorList>
            <person name="Spang A."/>
            <person name="Saw J.H."/>
            <person name="Jorgensen S.L."/>
            <person name="Zaremba-Niedzwiedzka K."/>
            <person name="Martijn J."/>
            <person name="Lind A.E."/>
            <person name="van Eijk R."/>
            <person name="Schleper C."/>
            <person name="Guy L."/>
            <person name="Ettema T.J."/>
        </authorList>
    </citation>
    <scope>NUCLEOTIDE SEQUENCE</scope>
</reference>
<dbReference type="AlphaFoldDB" id="A0A0F9QRU4"/>
<organism evidence="1">
    <name type="scientific">marine sediment metagenome</name>
    <dbReference type="NCBI Taxonomy" id="412755"/>
    <lineage>
        <taxon>unclassified sequences</taxon>
        <taxon>metagenomes</taxon>
        <taxon>ecological metagenomes</taxon>
    </lineage>
</organism>
<gene>
    <name evidence="1" type="ORF">LCGC14_0740620</name>
</gene>
<evidence type="ECO:0000313" key="1">
    <source>
        <dbReference type="EMBL" id="KKN39717.1"/>
    </source>
</evidence>
<dbReference type="EMBL" id="LAZR01001747">
    <property type="protein sequence ID" value="KKN39717.1"/>
    <property type="molecule type" value="Genomic_DNA"/>
</dbReference>